<name>A0A3G4ZNF6_9VIRU</name>
<accession>A0A3G4ZNF6</accession>
<feature type="domain" description="RNA ligase" evidence="1">
    <location>
        <begin position="20"/>
        <end position="192"/>
    </location>
</feature>
<dbReference type="EMBL" id="MK071979">
    <property type="protein sequence ID" value="AYV75143.1"/>
    <property type="molecule type" value="Genomic_DNA"/>
</dbReference>
<gene>
    <name evidence="2" type="ORF">Terrestrivirus1_17</name>
</gene>
<evidence type="ECO:0000313" key="2">
    <source>
        <dbReference type="EMBL" id="AYV75143.1"/>
    </source>
</evidence>
<dbReference type="Pfam" id="PF09414">
    <property type="entry name" value="RNA_ligase"/>
    <property type="match status" value="1"/>
</dbReference>
<proteinExistence type="predicted"/>
<sequence>MKVDLAYPKIPDSRNCPLKQCVAFEKYDGTNMHWIWENSWILFGTRRDEFPLTEKGINDFDKAHVGLEEAPVVFNTVWAEKMDNYIRTKLNSNSESNSTESKLPRVILFTEFLGKNSFAGSHKDSDAKFLVLFDVEINGKMLSPDEFLDFVSGLDSSLQSAKVIYKGKYSSQLGENVRDGKYKVPEGIVVKGLVKGEIYMIKIKTNAYMEKLKASFKEKWTDYWE</sequence>
<protein>
    <recommendedName>
        <fullName evidence="1">RNA ligase domain-containing protein</fullName>
    </recommendedName>
</protein>
<evidence type="ECO:0000259" key="1">
    <source>
        <dbReference type="Pfam" id="PF09414"/>
    </source>
</evidence>
<dbReference type="Gene3D" id="3.30.470.30">
    <property type="entry name" value="DNA ligase/mRNA capping enzyme"/>
    <property type="match status" value="1"/>
</dbReference>
<reference evidence="2" key="1">
    <citation type="submission" date="2018-10" db="EMBL/GenBank/DDBJ databases">
        <title>Hidden diversity of soil giant viruses.</title>
        <authorList>
            <person name="Schulz F."/>
            <person name="Alteio L."/>
            <person name="Goudeau D."/>
            <person name="Ryan E.M."/>
            <person name="Malmstrom R.R."/>
            <person name="Blanchard J."/>
            <person name="Woyke T."/>
        </authorList>
    </citation>
    <scope>NUCLEOTIDE SEQUENCE</scope>
    <source>
        <strain evidence="2">TEV1</strain>
    </source>
</reference>
<organism evidence="2">
    <name type="scientific">Terrestrivirus sp</name>
    <dbReference type="NCBI Taxonomy" id="2487775"/>
    <lineage>
        <taxon>Viruses</taxon>
        <taxon>Varidnaviria</taxon>
        <taxon>Bamfordvirae</taxon>
        <taxon>Nucleocytoviricota</taxon>
        <taxon>Megaviricetes</taxon>
        <taxon>Imitervirales</taxon>
        <taxon>Mimiviridae</taxon>
        <taxon>Klosneuvirinae</taxon>
    </lineage>
</organism>
<dbReference type="SUPFAM" id="SSF56091">
    <property type="entry name" value="DNA ligase/mRNA capping enzyme, catalytic domain"/>
    <property type="match status" value="1"/>
</dbReference>
<dbReference type="InterPro" id="IPR021122">
    <property type="entry name" value="RNA_ligase_dom_REL/Rnl2"/>
</dbReference>